<evidence type="ECO:0000256" key="5">
    <source>
        <dbReference type="ARBA" id="ARBA00022840"/>
    </source>
</evidence>
<dbReference type="GO" id="GO:0005524">
    <property type="term" value="F:ATP binding"/>
    <property type="evidence" value="ECO:0007669"/>
    <property type="project" value="UniProtKB-KW"/>
</dbReference>
<dbReference type="EMBL" id="CP041166">
    <property type="protein sequence ID" value="QFR43718.1"/>
    <property type="molecule type" value="Genomic_DNA"/>
</dbReference>
<dbReference type="PANTHER" id="PTHR11136">
    <property type="entry name" value="FOLYLPOLYGLUTAMATE SYNTHASE-RELATED"/>
    <property type="match status" value="1"/>
</dbReference>
<keyword evidence="8" id="KW-1185">Reference proteome</keyword>
<dbReference type="Gene3D" id="3.40.1190.10">
    <property type="entry name" value="Mur-like, catalytic domain"/>
    <property type="match status" value="1"/>
</dbReference>
<protein>
    <submittedName>
        <fullName evidence="7">Bifunctional folylpolyglutamate synthase/dihydrofolate synthase</fullName>
    </submittedName>
</protein>
<dbReference type="NCBIfam" id="TIGR01499">
    <property type="entry name" value="folC"/>
    <property type="match status" value="1"/>
</dbReference>
<keyword evidence="5" id="KW-0067">ATP-binding</keyword>
<gene>
    <name evidence="7" type="ORF">FJR47_07245</name>
</gene>
<keyword evidence="4" id="KW-0547">Nucleotide-binding</keyword>
<dbReference type="Proteomes" id="UP000326061">
    <property type="component" value="Chromosome"/>
</dbReference>
<evidence type="ECO:0000256" key="4">
    <source>
        <dbReference type="ARBA" id="ARBA00022741"/>
    </source>
</evidence>
<evidence type="ECO:0000256" key="6">
    <source>
        <dbReference type="ARBA" id="ARBA00022842"/>
    </source>
</evidence>
<dbReference type="InterPro" id="IPR036615">
    <property type="entry name" value="Mur_ligase_C_dom_sf"/>
</dbReference>
<dbReference type="GO" id="GO:0004326">
    <property type="term" value="F:tetrahydrofolylpolyglutamate synthase activity"/>
    <property type="evidence" value="ECO:0007669"/>
    <property type="project" value="InterPro"/>
</dbReference>
<dbReference type="GO" id="GO:0005737">
    <property type="term" value="C:cytoplasm"/>
    <property type="evidence" value="ECO:0007669"/>
    <property type="project" value="TreeGrafter"/>
</dbReference>
<evidence type="ECO:0000313" key="8">
    <source>
        <dbReference type="Proteomes" id="UP000326061"/>
    </source>
</evidence>
<sequence>MTLQEYLNTKPLYYEKIDYTRMPRVYEKIKSFLNHPKIIHIIGTNGKGTTGRFLANALYSMGFSTGHYTSPHILEFNERIWKNGKNVSNAELEEAYAELQKILSKDDASSLSYFEYTTLLAVIIFKKCDYIIMEAGLGGEFDATAVFAKTLTLVTPIAYDHETFLGSDIEQIAATKLNAIQNNAILAMQNYKDVYKVADKLSSEKKLNIYRVEELLSSADKQKIEEISKKLSLVPYLIENLSLSIAALNFLKLEYAAANFQNPPLFGRVTKINENIIVDVGHNVLAAKSLVNALIGNKYIVIYNSYKDKNYKEILSILKPIILQVEIIVIHDQRAAKIEDIQSTLNNLEIKHTIFQEIKPGYKYLVFGSFSVVETFLKNYYE</sequence>
<dbReference type="RefSeq" id="WP_152299780.1">
    <property type="nucleotide sequence ID" value="NZ_CP041166.1"/>
</dbReference>
<dbReference type="KEGG" id="suln:FJR47_07245"/>
<dbReference type="AlphaFoldDB" id="A0AAJ4DMZ8"/>
<name>A0AAJ4DMZ8_9BACT</name>
<dbReference type="GO" id="GO:0008841">
    <property type="term" value="F:dihydrofolate synthase activity"/>
    <property type="evidence" value="ECO:0007669"/>
    <property type="project" value="TreeGrafter"/>
</dbReference>
<keyword evidence="2" id="KW-0436">Ligase</keyword>
<evidence type="ECO:0000256" key="3">
    <source>
        <dbReference type="ARBA" id="ARBA00022723"/>
    </source>
</evidence>
<keyword evidence="3" id="KW-0479">Metal-binding</keyword>
<dbReference type="GO" id="GO:0046872">
    <property type="term" value="F:metal ion binding"/>
    <property type="evidence" value="ECO:0007669"/>
    <property type="project" value="UniProtKB-KW"/>
</dbReference>
<reference evidence="8" key="1">
    <citation type="submission" date="2019-06" db="EMBL/GenBank/DDBJ databases">
        <title>Sulfurimonas gotlandica sp. nov., a chemoautotrophic and psychrotolerant epsilonproteobacterium isolated from a pelagic redoxcline, and an emended description of the genus Sulfurimonas.</title>
        <authorList>
            <person name="Wang S."/>
            <person name="Jiang L."/>
            <person name="Shao Z."/>
        </authorList>
    </citation>
    <scope>NUCLEOTIDE SEQUENCE [LARGE SCALE GENOMIC DNA]</scope>
    <source>
        <strain evidence="8">1-1N</strain>
    </source>
</reference>
<dbReference type="SUPFAM" id="SSF53623">
    <property type="entry name" value="MurD-like peptide ligases, catalytic domain"/>
    <property type="match status" value="1"/>
</dbReference>
<keyword evidence="6" id="KW-0460">Magnesium</keyword>
<evidence type="ECO:0000256" key="1">
    <source>
        <dbReference type="ARBA" id="ARBA00008276"/>
    </source>
</evidence>
<dbReference type="Gene3D" id="3.90.190.20">
    <property type="entry name" value="Mur ligase, C-terminal domain"/>
    <property type="match status" value="1"/>
</dbReference>
<proteinExistence type="inferred from homology"/>
<evidence type="ECO:0000256" key="2">
    <source>
        <dbReference type="ARBA" id="ARBA00022598"/>
    </source>
</evidence>
<organism evidence="7 8">
    <name type="scientific">Sulfurimonas xiamenensis</name>
    <dbReference type="NCBI Taxonomy" id="2590021"/>
    <lineage>
        <taxon>Bacteria</taxon>
        <taxon>Pseudomonadati</taxon>
        <taxon>Campylobacterota</taxon>
        <taxon>Epsilonproteobacteria</taxon>
        <taxon>Campylobacterales</taxon>
        <taxon>Sulfurimonadaceae</taxon>
        <taxon>Sulfurimonas</taxon>
    </lineage>
</organism>
<dbReference type="InterPro" id="IPR001645">
    <property type="entry name" value="Folylpolyglutamate_synth"/>
</dbReference>
<dbReference type="InterPro" id="IPR036565">
    <property type="entry name" value="Mur-like_cat_sf"/>
</dbReference>
<evidence type="ECO:0000313" key="7">
    <source>
        <dbReference type="EMBL" id="QFR43718.1"/>
    </source>
</evidence>
<dbReference type="SUPFAM" id="SSF53244">
    <property type="entry name" value="MurD-like peptide ligases, peptide-binding domain"/>
    <property type="match status" value="1"/>
</dbReference>
<dbReference type="PANTHER" id="PTHR11136:SF0">
    <property type="entry name" value="DIHYDROFOLATE SYNTHETASE-RELATED"/>
    <property type="match status" value="1"/>
</dbReference>
<accession>A0AAJ4DMZ8</accession>
<comment type="similarity">
    <text evidence="1">Belongs to the folylpolyglutamate synthase family.</text>
</comment>